<accession>A0A166SC30</accession>
<dbReference type="CDD" id="cd00433">
    <property type="entry name" value="Peptidase_M17"/>
    <property type="match status" value="1"/>
</dbReference>
<dbReference type="PRINTS" id="PR00481">
    <property type="entry name" value="LAMNOPPTDASE"/>
</dbReference>
<evidence type="ECO:0000256" key="1">
    <source>
        <dbReference type="ARBA" id="ARBA00000135"/>
    </source>
</evidence>
<dbReference type="Pfam" id="PF00883">
    <property type="entry name" value="Peptidase_M17"/>
    <property type="match status" value="1"/>
</dbReference>
<dbReference type="Gene3D" id="3.40.220.10">
    <property type="entry name" value="Leucine Aminopeptidase, subunit E, domain 1"/>
    <property type="match status" value="1"/>
</dbReference>
<dbReference type="InterPro" id="IPR023042">
    <property type="entry name" value="Peptidase_M17_leu_NH2_pept"/>
</dbReference>
<dbReference type="STRING" id="436010.A0A166SC30"/>
<dbReference type="GO" id="GO:0070006">
    <property type="term" value="F:metalloaminopeptidase activity"/>
    <property type="evidence" value="ECO:0007669"/>
    <property type="project" value="InterPro"/>
</dbReference>
<evidence type="ECO:0000259" key="7">
    <source>
        <dbReference type="PROSITE" id="PS00631"/>
    </source>
</evidence>
<keyword evidence="9" id="KW-1185">Reference proteome</keyword>
<dbReference type="PROSITE" id="PS00631">
    <property type="entry name" value="CYTOSOL_AP"/>
    <property type="match status" value="1"/>
</dbReference>
<comment type="catalytic activity">
    <reaction evidence="1">
        <text>Release of an N-terminal amino acid, Xaa-|-Yaa-, in which Xaa is preferably Leu, but may be other amino acids including Pro although not Arg or Lys, and Yaa may be Pro. Amino acid amides and methyl esters are also readily hydrolyzed, but rates on arylamides are exceedingly low.</text>
        <dbReference type="EC" id="3.4.11.1"/>
    </reaction>
</comment>
<keyword evidence="4" id="KW-0031">Aminopeptidase</keyword>
<dbReference type="InterPro" id="IPR043472">
    <property type="entry name" value="Macro_dom-like"/>
</dbReference>
<dbReference type="PANTHER" id="PTHR11963:SF23">
    <property type="entry name" value="CYTOSOL AMINOPEPTIDASE"/>
    <property type="match status" value="1"/>
</dbReference>
<dbReference type="EMBL" id="KV417499">
    <property type="protein sequence ID" value="KZP29274.1"/>
    <property type="molecule type" value="Genomic_DNA"/>
</dbReference>
<evidence type="ECO:0000256" key="5">
    <source>
        <dbReference type="ARBA" id="ARBA00022670"/>
    </source>
</evidence>
<dbReference type="SUPFAM" id="SSF53187">
    <property type="entry name" value="Zn-dependent exopeptidases"/>
    <property type="match status" value="1"/>
</dbReference>
<evidence type="ECO:0000256" key="2">
    <source>
        <dbReference type="ARBA" id="ARBA00009528"/>
    </source>
</evidence>
<sequence length="495" mass="52310">MSTKAFILPIDPSAPSAQSPSGVDAAKLWSTVPQSQKTPKVGSTRTFYGTPAGDANVTTLVSLGEGFEGKTGAGKRELVRKAVGSAVKDVKGLVDGEASLAIDASADPHAAAVAAYLANFKFTLKTDPPSAFNPNLKEAIPEKIKFEPLQASKEWDAGVIAAKAQNLARTLAELPANMMTPTAFCERVQSEFKGIENVEIFVRDEAWAAEKGMRTFLSVTAGTSEPAKFLEIHYKGAADKSAQPLAFVGKGITFDSGGISLKPGAGMKAMRGDMGGAAAVVSSALAIAQLKIPINLITVTPLAENMPGPSATKPGDIIYAMNGKSVEVDNTDAEGRLVLSDSIYYASTVYKPHTLIDVATLTGAIVIALGEVFSGVYSTSDALWDELRVAGEVEHDRFWRMPLEDEYGPQIHSSNADLQNTGGREAGSCTAALFLKPFVEGIEAEDGKEAALRWAHIDIAGSSEASRPTPYQERGMTGRPVRALVEFAKQLSNSK</sequence>
<dbReference type="SUPFAM" id="SSF52949">
    <property type="entry name" value="Macro domain-like"/>
    <property type="match status" value="1"/>
</dbReference>
<evidence type="ECO:0000313" key="8">
    <source>
        <dbReference type="EMBL" id="KZP29274.1"/>
    </source>
</evidence>
<name>A0A166SC30_9AGAM</name>
<gene>
    <name evidence="8" type="ORF">FIBSPDRAFT_851648</name>
</gene>
<dbReference type="Proteomes" id="UP000076532">
    <property type="component" value="Unassembled WGS sequence"/>
</dbReference>
<keyword evidence="5" id="KW-0645">Protease</keyword>
<dbReference type="PANTHER" id="PTHR11963">
    <property type="entry name" value="LEUCINE AMINOPEPTIDASE-RELATED"/>
    <property type="match status" value="1"/>
</dbReference>
<evidence type="ECO:0000256" key="6">
    <source>
        <dbReference type="ARBA" id="ARBA00022801"/>
    </source>
</evidence>
<reference evidence="8 9" key="1">
    <citation type="journal article" date="2016" name="Mol. Biol. Evol.">
        <title>Comparative Genomics of Early-Diverging Mushroom-Forming Fungi Provides Insights into the Origins of Lignocellulose Decay Capabilities.</title>
        <authorList>
            <person name="Nagy L.G."/>
            <person name="Riley R."/>
            <person name="Tritt A."/>
            <person name="Adam C."/>
            <person name="Daum C."/>
            <person name="Floudas D."/>
            <person name="Sun H."/>
            <person name="Yadav J.S."/>
            <person name="Pangilinan J."/>
            <person name="Larsson K.H."/>
            <person name="Matsuura K."/>
            <person name="Barry K."/>
            <person name="Labutti K."/>
            <person name="Kuo R."/>
            <person name="Ohm R.A."/>
            <person name="Bhattacharya S.S."/>
            <person name="Shirouzu T."/>
            <person name="Yoshinaga Y."/>
            <person name="Martin F.M."/>
            <person name="Grigoriev I.V."/>
            <person name="Hibbett D.S."/>
        </authorList>
    </citation>
    <scope>NUCLEOTIDE SEQUENCE [LARGE SCALE GENOMIC DNA]</scope>
    <source>
        <strain evidence="8 9">CBS 109695</strain>
    </source>
</reference>
<dbReference type="GO" id="GO:0005737">
    <property type="term" value="C:cytoplasm"/>
    <property type="evidence" value="ECO:0007669"/>
    <property type="project" value="InterPro"/>
</dbReference>
<dbReference type="AlphaFoldDB" id="A0A166SC30"/>
<proteinExistence type="inferred from homology"/>
<dbReference type="Gene3D" id="3.40.630.10">
    <property type="entry name" value="Zn peptidases"/>
    <property type="match status" value="1"/>
</dbReference>
<dbReference type="OrthoDB" id="412814at2759"/>
<organism evidence="8 9">
    <name type="scientific">Athelia psychrophila</name>
    <dbReference type="NCBI Taxonomy" id="1759441"/>
    <lineage>
        <taxon>Eukaryota</taxon>
        <taxon>Fungi</taxon>
        <taxon>Dikarya</taxon>
        <taxon>Basidiomycota</taxon>
        <taxon>Agaricomycotina</taxon>
        <taxon>Agaricomycetes</taxon>
        <taxon>Agaricomycetidae</taxon>
        <taxon>Atheliales</taxon>
        <taxon>Atheliaceae</taxon>
        <taxon>Athelia</taxon>
    </lineage>
</organism>
<protein>
    <recommendedName>
        <fullName evidence="3">leucyl aminopeptidase</fullName>
        <ecNumber evidence="3">3.4.11.1</ecNumber>
    </recommendedName>
</protein>
<dbReference type="InterPro" id="IPR000819">
    <property type="entry name" value="Peptidase_M17_C"/>
</dbReference>
<dbReference type="GO" id="GO:0006508">
    <property type="term" value="P:proteolysis"/>
    <property type="evidence" value="ECO:0007669"/>
    <property type="project" value="UniProtKB-KW"/>
</dbReference>
<evidence type="ECO:0000313" key="9">
    <source>
        <dbReference type="Proteomes" id="UP000076532"/>
    </source>
</evidence>
<evidence type="ECO:0000256" key="3">
    <source>
        <dbReference type="ARBA" id="ARBA00012565"/>
    </source>
</evidence>
<comment type="similarity">
    <text evidence="2">Belongs to the peptidase M17 family.</text>
</comment>
<dbReference type="GO" id="GO:0030145">
    <property type="term" value="F:manganese ion binding"/>
    <property type="evidence" value="ECO:0007669"/>
    <property type="project" value="InterPro"/>
</dbReference>
<dbReference type="EC" id="3.4.11.1" evidence="3"/>
<dbReference type="HAMAP" id="MF_00181">
    <property type="entry name" value="Cytosol_peptidase_M17"/>
    <property type="match status" value="1"/>
</dbReference>
<dbReference type="InterPro" id="IPR011356">
    <property type="entry name" value="Leucine_aapep/pepB"/>
</dbReference>
<keyword evidence="6" id="KW-0378">Hydrolase</keyword>
<evidence type="ECO:0000256" key="4">
    <source>
        <dbReference type="ARBA" id="ARBA00022438"/>
    </source>
</evidence>
<feature type="domain" description="Cytosol aminopeptidase" evidence="7">
    <location>
        <begin position="330"/>
        <end position="337"/>
    </location>
</feature>